<reference evidence="19 20" key="1">
    <citation type="journal article" date="2019" name="Ecotoxicol. Environ. Saf.">
        <title>Microbial characterization of heavy metal resistant bacterial strains isolated from an electroplating wastewater treatment plant.</title>
        <authorList>
            <person name="Cai X."/>
            <person name="Zheng X."/>
            <person name="Zhang D."/>
            <person name="Iqbal W."/>
            <person name="Liu C."/>
            <person name="Yang B."/>
            <person name="Zhao X."/>
            <person name="Lu X."/>
            <person name="Mao Y."/>
        </authorList>
    </citation>
    <scope>NUCLEOTIDE SEQUENCE [LARGE SCALE GENOMIC DNA]</scope>
    <source>
        <strain evidence="19 20">Ni1-3</strain>
    </source>
</reference>
<dbReference type="GO" id="GO:0006508">
    <property type="term" value="P:proteolysis"/>
    <property type="evidence" value="ECO:0007669"/>
    <property type="project" value="UniProtKB-KW"/>
</dbReference>
<dbReference type="EMBL" id="CP031775">
    <property type="protein sequence ID" value="QDZ90170.2"/>
    <property type="molecule type" value="Genomic_DNA"/>
</dbReference>
<feature type="binding site" evidence="15">
    <location>
        <position position="502"/>
    </location>
    <ligand>
        <name>Zn(2+)</name>
        <dbReference type="ChEBI" id="CHEBI:29105"/>
        <note>catalytic</note>
    </ligand>
</feature>
<comment type="function">
    <text evidence="15">Acts as a processive, ATP-dependent zinc metallopeptidase for both cytoplasmic and membrane proteins. Plays a role in the quality control of integral membrane proteins.</text>
</comment>
<dbReference type="SUPFAM" id="SSF140990">
    <property type="entry name" value="FtsH protease domain-like"/>
    <property type="match status" value="1"/>
</dbReference>
<evidence type="ECO:0000256" key="8">
    <source>
        <dbReference type="ARBA" id="ARBA00022801"/>
    </source>
</evidence>
<name>A0A5B8QU26_9GAMM</name>
<evidence type="ECO:0000256" key="2">
    <source>
        <dbReference type="ARBA" id="ARBA00010044"/>
    </source>
</evidence>
<feature type="binding site" evidence="15">
    <location>
        <position position="428"/>
    </location>
    <ligand>
        <name>Zn(2+)</name>
        <dbReference type="ChEBI" id="CHEBI:29105"/>
        <note>catalytic</note>
    </ligand>
</feature>
<evidence type="ECO:0000256" key="10">
    <source>
        <dbReference type="ARBA" id="ARBA00022840"/>
    </source>
</evidence>
<keyword evidence="4 15" id="KW-0645">Protease</keyword>
<keyword evidence="13 15" id="KW-0472">Membrane</keyword>
<feature type="transmembrane region" description="Helical" evidence="15">
    <location>
        <begin position="108"/>
        <end position="129"/>
    </location>
</feature>
<dbReference type="InterPro" id="IPR003593">
    <property type="entry name" value="AAA+_ATPase"/>
</dbReference>
<dbReference type="GO" id="GO:0016887">
    <property type="term" value="F:ATP hydrolysis activity"/>
    <property type="evidence" value="ECO:0007669"/>
    <property type="project" value="UniProtKB-UniRule"/>
</dbReference>
<gene>
    <name evidence="15 19" type="primary">ftsH</name>
    <name evidence="19" type="ORF">D0436_06625</name>
</gene>
<dbReference type="FunFam" id="1.10.8.60:FF:000001">
    <property type="entry name" value="ATP-dependent zinc metalloprotease FtsH"/>
    <property type="match status" value="1"/>
</dbReference>
<keyword evidence="8 15" id="KW-0378">Hydrolase</keyword>
<evidence type="ECO:0000256" key="12">
    <source>
        <dbReference type="ARBA" id="ARBA00023049"/>
    </source>
</evidence>
<feature type="compositionally biased region" description="Basic and acidic residues" evidence="17">
    <location>
        <begin position="646"/>
        <end position="657"/>
    </location>
</feature>
<dbReference type="Gene3D" id="1.10.8.60">
    <property type="match status" value="1"/>
</dbReference>
<dbReference type="RefSeq" id="WP_039978623.1">
    <property type="nucleotide sequence ID" value="NZ_BSOL01000019.1"/>
</dbReference>
<comment type="cofactor">
    <cofactor evidence="15">
        <name>Zn(2+)</name>
        <dbReference type="ChEBI" id="CHEBI:29105"/>
    </cofactor>
    <text evidence="15">Binds 1 zinc ion per subunit.</text>
</comment>
<keyword evidence="12 15" id="KW-0482">Metalloprotease</keyword>
<dbReference type="Gene3D" id="3.30.720.210">
    <property type="match status" value="1"/>
</dbReference>
<dbReference type="GO" id="GO:0008270">
    <property type="term" value="F:zinc ion binding"/>
    <property type="evidence" value="ECO:0007669"/>
    <property type="project" value="UniProtKB-UniRule"/>
</dbReference>
<dbReference type="InterPro" id="IPR037219">
    <property type="entry name" value="Peptidase_M41-like"/>
</dbReference>
<keyword evidence="10 15" id="KW-0067">ATP-binding</keyword>
<dbReference type="InterPro" id="IPR011546">
    <property type="entry name" value="Pept_M41_FtsH_extracell"/>
</dbReference>
<feature type="domain" description="AAA+ ATPase" evidence="18">
    <location>
        <begin position="194"/>
        <end position="333"/>
    </location>
</feature>
<dbReference type="NCBIfam" id="NF008004">
    <property type="entry name" value="PRK10733.1"/>
    <property type="match status" value="1"/>
</dbReference>
<dbReference type="InterPro" id="IPR000642">
    <property type="entry name" value="Peptidase_M41"/>
</dbReference>
<feature type="binding site" evidence="15">
    <location>
        <position position="424"/>
    </location>
    <ligand>
        <name>Zn(2+)</name>
        <dbReference type="ChEBI" id="CHEBI:29105"/>
        <note>catalytic</note>
    </ligand>
</feature>
<evidence type="ECO:0000256" key="4">
    <source>
        <dbReference type="ARBA" id="ARBA00022670"/>
    </source>
</evidence>
<dbReference type="Pfam" id="PF17862">
    <property type="entry name" value="AAA_lid_3"/>
    <property type="match status" value="1"/>
</dbReference>
<feature type="transmembrane region" description="Helical" evidence="15">
    <location>
        <begin position="12"/>
        <end position="30"/>
    </location>
</feature>
<dbReference type="GO" id="GO:0004222">
    <property type="term" value="F:metalloendopeptidase activity"/>
    <property type="evidence" value="ECO:0007669"/>
    <property type="project" value="InterPro"/>
</dbReference>
<dbReference type="Pfam" id="PF01434">
    <property type="entry name" value="Peptidase_M41"/>
    <property type="match status" value="1"/>
</dbReference>
<feature type="compositionally biased region" description="Basic and acidic residues" evidence="17">
    <location>
        <begin position="625"/>
        <end position="639"/>
    </location>
</feature>
<dbReference type="GO" id="GO:0004176">
    <property type="term" value="F:ATP-dependent peptidase activity"/>
    <property type="evidence" value="ECO:0007669"/>
    <property type="project" value="InterPro"/>
</dbReference>
<dbReference type="NCBIfam" id="TIGR01241">
    <property type="entry name" value="FtsH_fam"/>
    <property type="match status" value="1"/>
</dbReference>
<dbReference type="GO" id="GO:0005524">
    <property type="term" value="F:ATP binding"/>
    <property type="evidence" value="ECO:0007669"/>
    <property type="project" value="UniProtKB-UniRule"/>
</dbReference>
<evidence type="ECO:0000256" key="3">
    <source>
        <dbReference type="ARBA" id="ARBA00022475"/>
    </source>
</evidence>
<dbReference type="InterPro" id="IPR005936">
    <property type="entry name" value="FtsH"/>
</dbReference>
<accession>A0A5B8QU26</accession>
<dbReference type="CDD" id="cd19501">
    <property type="entry name" value="RecA-like_FtsH"/>
    <property type="match status" value="1"/>
</dbReference>
<dbReference type="PROSITE" id="PS00674">
    <property type="entry name" value="AAA"/>
    <property type="match status" value="1"/>
</dbReference>
<keyword evidence="5 15" id="KW-0812">Transmembrane</keyword>
<dbReference type="InterPro" id="IPR003960">
    <property type="entry name" value="ATPase_AAA_CS"/>
</dbReference>
<evidence type="ECO:0000256" key="14">
    <source>
        <dbReference type="ARBA" id="ARBA00061570"/>
    </source>
</evidence>
<dbReference type="AlphaFoldDB" id="A0A5B8QU26"/>
<dbReference type="EC" id="3.4.24.-" evidence="15"/>
<comment type="subcellular location">
    <subcellularLocation>
        <location evidence="15">Cell membrane</location>
        <topology evidence="15">Multi-pass membrane protein</topology>
        <orientation evidence="15">Cytoplasmic side</orientation>
    </subcellularLocation>
    <subcellularLocation>
        <location evidence="1">Membrane</location>
    </subcellularLocation>
</comment>
<evidence type="ECO:0000256" key="7">
    <source>
        <dbReference type="ARBA" id="ARBA00022741"/>
    </source>
</evidence>
<keyword evidence="11 15" id="KW-1133">Transmembrane helix</keyword>
<keyword evidence="7 15" id="KW-0547">Nucleotide-binding</keyword>
<feature type="active site" evidence="15">
    <location>
        <position position="425"/>
    </location>
</feature>
<dbReference type="HAMAP" id="MF_01458">
    <property type="entry name" value="FtsH"/>
    <property type="match status" value="1"/>
</dbReference>
<dbReference type="Proteomes" id="UP000321124">
    <property type="component" value="Chromosome"/>
</dbReference>
<dbReference type="Gene3D" id="1.20.58.760">
    <property type="entry name" value="Peptidase M41"/>
    <property type="match status" value="1"/>
</dbReference>
<dbReference type="InterPro" id="IPR041569">
    <property type="entry name" value="AAA_lid_3"/>
</dbReference>
<dbReference type="GO" id="GO:0005886">
    <property type="term" value="C:plasma membrane"/>
    <property type="evidence" value="ECO:0007669"/>
    <property type="project" value="UniProtKB-SubCell"/>
</dbReference>
<dbReference type="Pfam" id="PF06480">
    <property type="entry name" value="FtsH_ext"/>
    <property type="match status" value="1"/>
</dbReference>
<dbReference type="SUPFAM" id="SSF52540">
    <property type="entry name" value="P-loop containing nucleoside triphosphate hydrolases"/>
    <property type="match status" value="1"/>
</dbReference>
<comment type="subunit">
    <text evidence="15">Homohexamer.</text>
</comment>
<comment type="similarity">
    <text evidence="14 15">In the central section; belongs to the AAA ATPase family.</text>
</comment>
<dbReference type="SMART" id="SM00382">
    <property type="entry name" value="AAA"/>
    <property type="match status" value="1"/>
</dbReference>
<proteinExistence type="inferred from homology"/>
<comment type="similarity">
    <text evidence="2 15">In the C-terminal section; belongs to the peptidase M41 family.</text>
</comment>
<evidence type="ECO:0000256" key="9">
    <source>
        <dbReference type="ARBA" id="ARBA00022833"/>
    </source>
</evidence>
<sequence>MRSSNLSDMAKNLILWVVIAVVLMSVFQGYSPSSSSSQKMDYSTFLDNVRDGQVASVEVKSDQRTIEGSKRTGEKFTTIMPLYDQDLINDLDRKGITMKGQEAEESGFLTQIFISWFPMLLLIGVWIFFMRQMQGGGGKGAMSFGKSKAKLMSEDQIKTTFADVAGCDEAKEEVKELVDYLRDPTKFQKLGGRIPTGVLMVGPPGTGKTLLAKAIAGESKVPFFTISGSDFVEMFVGVGASRVRDMFEQAKKSAPCIIFIDEIDAVGRQRGAGLGGGHDEREQTLNQMLVEMDGFEGNEGIIVIAATNRPDVLDSALLRPGRFDRQVVVGLPDVRGREQILKVHMRKVPLSEDVKASVIARGTPGFSGADLANLVNEAALFAARGNRRVVGMEEFERAKDKIMMGAERRSMVMSEAEKEMTAYHEAGHAIVGCLVPEHDPVHKVTIIPRGRALGVTFFLPEADAISQSRRKLESQISVAYGGRLAEELIYGSEKVSTGASQDIKYATSIARNMVTQWGFSDKLGPLLYAEEEGEVFLGRSMGKAKAMSDETATLIDAEVKAFIDKNYGRAKQILLDNIDILHSMKDALMKYETIDSLQIDDLMNRREVRQPADWQADDNGSNDKGNGKGEPAVKVDEVVKTAPVEAELKDADESPVK</sequence>
<dbReference type="InterPro" id="IPR027417">
    <property type="entry name" value="P-loop_NTPase"/>
</dbReference>
<dbReference type="PANTHER" id="PTHR23076:SF97">
    <property type="entry name" value="ATP-DEPENDENT ZINC METALLOPROTEASE YME1L1"/>
    <property type="match status" value="1"/>
</dbReference>
<dbReference type="Gene3D" id="3.40.50.300">
    <property type="entry name" value="P-loop containing nucleotide triphosphate hydrolases"/>
    <property type="match status" value="1"/>
</dbReference>
<dbReference type="GO" id="GO:0030163">
    <property type="term" value="P:protein catabolic process"/>
    <property type="evidence" value="ECO:0007669"/>
    <property type="project" value="UniProtKB-UniRule"/>
</dbReference>
<dbReference type="PANTHER" id="PTHR23076">
    <property type="entry name" value="METALLOPROTEASE M41 FTSH"/>
    <property type="match status" value="1"/>
</dbReference>
<dbReference type="FunFam" id="3.40.50.300:FF:000001">
    <property type="entry name" value="ATP-dependent zinc metalloprotease FtsH"/>
    <property type="match status" value="1"/>
</dbReference>
<comment type="similarity">
    <text evidence="16">Belongs to the AAA ATPase family.</text>
</comment>
<evidence type="ECO:0000256" key="1">
    <source>
        <dbReference type="ARBA" id="ARBA00004370"/>
    </source>
</evidence>
<organism evidence="19 20">
    <name type="scientific">Shewanella decolorationis</name>
    <dbReference type="NCBI Taxonomy" id="256839"/>
    <lineage>
        <taxon>Bacteria</taxon>
        <taxon>Pseudomonadati</taxon>
        <taxon>Pseudomonadota</taxon>
        <taxon>Gammaproteobacteria</taxon>
        <taxon>Alteromonadales</taxon>
        <taxon>Shewanellaceae</taxon>
        <taxon>Shewanella</taxon>
    </lineage>
</organism>
<dbReference type="FunFam" id="1.20.58.760:FF:000001">
    <property type="entry name" value="ATP-dependent zinc metalloprotease FtsH"/>
    <property type="match status" value="1"/>
</dbReference>
<evidence type="ECO:0000256" key="11">
    <source>
        <dbReference type="ARBA" id="ARBA00022989"/>
    </source>
</evidence>
<dbReference type="InterPro" id="IPR003959">
    <property type="entry name" value="ATPase_AAA_core"/>
</dbReference>
<evidence type="ECO:0000256" key="13">
    <source>
        <dbReference type="ARBA" id="ARBA00023136"/>
    </source>
</evidence>
<feature type="region of interest" description="Disordered" evidence="17">
    <location>
        <begin position="610"/>
        <end position="657"/>
    </location>
</feature>
<evidence type="ECO:0000313" key="20">
    <source>
        <dbReference type="Proteomes" id="UP000321124"/>
    </source>
</evidence>
<evidence type="ECO:0000256" key="6">
    <source>
        <dbReference type="ARBA" id="ARBA00022723"/>
    </source>
</evidence>
<evidence type="ECO:0000259" key="18">
    <source>
        <dbReference type="SMART" id="SM00382"/>
    </source>
</evidence>
<evidence type="ECO:0000256" key="17">
    <source>
        <dbReference type="SAM" id="MobiDB-lite"/>
    </source>
</evidence>
<keyword evidence="9 15" id="KW-0862">Zinc</keyword>
<dbReference type="Pfam" id="PF00004">
    <property type="entry name" value="AAA"/>
    <property type="match status" value="1"/>
</dbReference>
<keyword evidence="6 15" id="KW-0479">Metal-binding</keyword>
<evidence type="ECO:0000313" key="19">
    <source>
        <dbReference type="EMBL" id="QDZ90170.2"/>
    </source>
</evidence>
<feature type="binding site" evidence="15">
    <location>
        <begin position="202"/>
        <end position="209"/>
    </location>
    <ligand>
        <name>ATP</name>
        <dbReference type="ChEBI" id="CHEBI:30616"/>
    </ligand>
</feature>
<evidence type="ECO:0000256" key="5">
    <source>
        <dbReference type="ARBA" id="ARBA00022692"/>
    </source>
</evidence>
<dbReference type="KEGG" id="sdeo:D0436_06625"/>
<keyword evidence="3 15" id="KW-1003">Cell membrane</keyword>
<evidence type="ECO:0000256" key="16">
    <source>
        <dbReference type="RuleBase" id="RU003651"/>
    </source>
</evidence>
<evidence type="ECO:0000256" key="15">
    <source>
        <dbReference type="HAMAP-Rule" id="MF_01458"/>
    </source>
</evidence>
<protein>
    <recommendedName>
        <fullName evidence="15">ATP-dependent zinc metalloprotease FtsH</fullName>
        <ecNumber evidence="15">3.4.24.-</ecNumber>
    </recommendedName>
</protein>